<feature type="chain" id="PRO_5003167948" description="Dipeptidase" evidence="2">
    <location>
        <begin position="30"/>
        <end position="554"/>
    </location>
</feature>
<dbReference type="GO" id="GO:0070004">
    <property type="term" value="F:cysteine-type exopeptidase activity"/>
    <property type="evidence" value="ECO:0007669"/>
    <property type="project" value="InterPro"/>
</dbReference>
<dbReference type="eggNOG" id="COG4690">
    <property type="taxonomic scope" value="Bacteria"/>
</dbReference>
<keyword evidence="1" id="KW-0224">Dipeptidase</keyword>
<evidence type="ECO:0000313" key="3">
    <source>
        <dbReference type="EMBL" id="EFQ22804.1"/>
    </source>
</evidence>
<keyword evidence="4" id="KW-1185">Reference proteome</keyword>
<keyword evidence="2" id="KW-0732">Signal</keyword>
<dbReference type="STRING" id="584708.Apau_0369"/>
<comment type="similarity">
    <text evidence="1">Belongs to the peptidase C69 family.</text>
</comment>
<feature type="signal peptide" evidence="2">
    <location>
        <begin position="1"/>
        <end position="29"/>
    </location>
</feature>
<keyword evidence="1" id="KW-0645">Protease</keyword>
<dbReference type="Gene3D" id="3.60.60.10">
    <property type="entry name" value="Penicillin V Acylase, Chain A"/>
    <property type="match status" value="1"/>
</dbReference>
<proteinExistence type="inferred from homology"/>
<keyword evidence="1" id="KW-0378">Hydrolase</keyword>
<dbReference type="RefSeq" id="WP_006299951.1">
    <property type="nucleotide sequence ID" value="NZ_CM001022.1"/>
</dbReference>
<dbReference type="AlphaFoldDB" id="E3CZ31"/>
<dbReference type="EC" id="3.4.-.-" evidence="1"/>
<evidence type="ECO:0000313" key="4">
    <source>
        <dbReference type="Proteomes" id="UP000005096"/>
    </source>
</evidence>
<organism evidence="3 4">
    <name type="scientific">Aminomonas paucivorans DSM 12260</name>
    <dbReference type="NCBI Taxonomy" id="584708"/>
    <lineage>
        <taxon>Bacteria</taxon>
        <taxon>Thermotogati</taxon>
        <taxon>Synergistota</taxon>
        <taxon>Synergistia</taxon>
        <taxon>Synergistales</taxon>
        <taxon>Synergistaceae</taxon>
        <taxon>Aminomonas</taxon>
    </lineage>
</organism>
<accession>E3CZ31</accession>
<dbReference type="EMBL" id="CM001022">
    <property type="protein sequence ID" value="EFQ22804.1"/>
    <property type="molecule type" value="Genomic_DNA"/>
</dbReference>
<reference evidence="3 4" key="1">
    <citation type="journal article" date="2010" name="Stand. Genomic Sci.">
        <title>Non-contiguous finished genome sequence of Aminomonas paucivorans type strain (GLU-3).</title>
        <authorList>
            <person name="Pitluck S."/>
            <person name="Yasawong M."/>
            <person name="Held B."/>
            <person name="Lapidus A."/>
            <person name="Nolan M."/>
            <person name="Copeland A."/>
            <person name="Lucas S."/>
            <person name="Del Rio T.G."/>
            <person name="Tice H."/>
            <person name="Cheng J.F."/>
            <person name="Chertkov O."/>
            <person name="Goodwin L."/>
            <person name="Tapia R."/>
            <person name="Han C."/>
            <person name="Liolios K."/>
            <person name="Ivanova N."/>
            <person name="Mavromatis K."/>
            <person name="Ovchinnikova G."/>
            <person name="Pati A."/>
            <person name="Chen A."/>
            <person name="Palaniappan K."/>
            <person name="Land M."/>
            <person name="Hauser L."/>
            <person name="Chang Y.J."/>
            <person name="Jeffries C.D."/>
            <person name="Pukall R."/>
            <person name="Spring S."/>
            <person name="Rohde M."/>
            <person name="Sikorski J."/>
            <person name="Goker M."/>
            <person name="Woyke T."/>
            <person name="Bristow J."/>
            <person name="Eisen J.A."/>
            <person name="Markowitz V."/>
            <person name="Hugenholtz P."/>
            <person name="Kyrpides N.C."/>
            <person name="Klenk H.P."/>
        </authorList>
    </citation>
    <scope>NUCLEOTIDE SEQUENCE [LARGE SCALE GENOMIC DNA]</scope>
    <source>
        <strain evidence="3 4">DSM 12260</strain>
    </source>
</reference>
<dbReference type="GO" id="GO:0016805">
    <property type="term" value="F:dipeptidase activity"/>
    <property type="evidence" value="ECO:0007669"/>
    <property type="project" value="UniProtKB-KW"/>
</dbReference>
<sequence>MHASRRTSKTLSLALTLGLLLSIQSAALACTSILVGKKATVDGSVMTSHTVDGWYDQRVVVVPGKTFPAGSTAPVYKNLCYQTKPTAPLQKVGEIPQVAQTYTYFHSGYPFMNEHQLMIGETTIDGREECVNETGWFTIEQLEVFALQRAKTAREAIKIMGALAEQYGYGDYGEALTLADTQEAWLFEIVGPGPLWKPGSGKPGAHWVAVRVPDDSVTVSTNTSRIGEVNPADQDHFLASTNLTDFAKDQGWWKPGTTFSFKKAYGENPYPRLFNQKRRLWRVYSTLAPSQKFDPAQDPRNTDYPLFVKPEKKLSVRDIMAILRDHYEGTPYDLTKGLAADPFGTPDRWKTPASLAPKGYENTEWERAISIFRCSYSFVSQSRSWLPDPVGGVAWVGMDAPHSTVYLPFYCGNTSTPKCIAEGKRAEFDRDSAFWAFQFVSNWANLRWDAMMKDIRAAQKGYEDDAFLNQPSIEKQAADLYKKNPAEAVKLLTDYSNANATKVVEGWWKLGWTLVGKYHDGYITEPGGKQTSPGYPTEWLKKVGFGETMLQPKN</sequence>
<dbReference type="Proteomes" id="UP000005096">
    <property type="component" value="Chromosome"/>
</dbReference>
<dbReference type="PANTHER" id="PTHR12994">
    <property type="entry name" value="SECERNIN"/>
    <property type="match status" value="1"/>
</dbReference>
<dbReference type="PANTHER" id="PTHR12994:SF17">
    <property type="entry name" value="LD30995P"/>
    <property type="match status" value="1"/>
</dbReference>
<dbReference type="PaxDb" id="584708-Apau_0369"/>
<dbReference type="PROSITE" id="PS51257">
    <property type="entry name" value="PROKAR_LIPOPROTEIN"/>
    <property type="match status" value="1"/>
</dbReference>
<dbReference type="HOGENOM" id="CLU_014823_3_0_0"/>
<dbReference type="InterPro" id="IPR005322">
    <property type="entry name" value="Peptidase_C69"/>
</dbReference>
<protein>
    <recommendedName>
        <fullName evidence="1">Dipeptidase</fullName>
        <ecNumber evidence="1">3.4.-.-</ecNumber>
    </recommendedName>
</protein>
<dbReference type="GO" id="GO:0006508">
    <property type="term" value="P:proteolysis"/>
    <property type="evidence" value="ECO:0007669"/>
    <property type="project" value="UniProtKB-KW"/>
</dbReference>
<evidence type="ECO:0000256" key="1">
    <source>
        <dbReference type="RuleBase" id="RU364089"/>
    </source>
</evidence>
<name>E3CZ31_9BACT</name>
<comment type="catalytic activity">
    <reaction evidence="1">
        <text>an L-aminoacyl-L-amino acid + H2O = 2 an L-alpha-amino acid</text>
        <dbReference type="Rhea" id="RHEA:48940"/>
        <dbReference type="ChEBI" id="CHEBI:15377"/>
        <dbReference type="ChEBI" id="CHEBI:59869"/>
        <dbReference type="ChEBI" id="CHEBI:77460"/>
    </reaction>
</comment>
<evidence type="ECO:0000256" key="2">
    <source>
        <dbReference type="SAM" id="SignalP"/>
    </source>
</evidence>
<dbReference type="Pfam" id="PF03577">
    <property type="entry name" value="Peptidase_C69"/>
    <property type="match status" value="1"/>
</dbReference>
<gene>
    <name evidence="3" type="ORF">Apau_0369</name>
</gene>
<dbReference type="OrthoDB" id="9764088at2"/>